<dbReference type="RefSeq" id="WP_101589590.1">
    <property type="nucleotide sequence ID" value="NZ_FXZM01000011.1"/>
</dbReference>
<dbReference type="PANTHER" id="PTHR10961">
    <property type="entry name" value="PEROXISOMAL SARCOSINE OXIDASE"/>
    <property type="match status" value="1"/>
</dbReference>
<dbReference type="Pfam" id="PF01266">
    <property type="entry name" value="DAO"/>
    <property type="match status" value="1"/>
</dbReference>
<proteinExistence type="predicted"/>
<evidence type="ECO:0000259" key="5">
    <source>
        <dbReference type="Pfam" id="PF01266"/>
    </source>
</evidence>
<reference evidence="7" key="1">
    <citation type="submission" date="2017-03" db="EMBL/GenBank/DDBJ databases">
        <authorList>
            <person name="Monnet C."/>
        </authorList>
    </citation>
    <scope>NUCLEOTIDE SEQUENCE [LARGE SCALE GENOMIC DNA]</scope>
    <source>
        <strain evidence="7">SJ5-8</strain>
    </source>
</reference>
<accession>A0A2H1L6X9</accession>
<evidence type="ECO:0000256" key="3">
    <source>
        <dbReference type="ARBA" id="ARBA00022827"/>
    </source>
</evidence>
<dbReference type="SUPFAM" id="SSF51905">
    <property type="entry name" value="FAD/NAD(P)-binding domain"/>
    <property type="match status" value="1"/>
</dbReference>
<name>A0A2H1L6X9_9MICO</name>
<evidence type="ECO:0000256" key="4">
    <source>
        <dbReference type="ARBA" id="ARBA00023002"/>
    </source>
</evidence>
<dbReference type="Gene3D" id="3.50.50.60">
    <property type="entry name" value="FAD/NAD(P)-binding domain"/>
    <property type="match status" value="1"/>
</dbReference>
<comment type="cofactor">
    <cofactor evidence="1">
        <name>FAD</name>
        <dbReference type="ChEBI" id="CHEBI:57692"/>
    </cofactor>
</comment>
<dbReference type="InterPro" id="IPR006076">
    <property type="entry name" value="FAD-dep_OxRdtase"/>
</dbReference>
<organism evidence="6 7">
    <name type="scientific">Brevibacterium jeotgali</name>
    <dbReference type="NCBI Taxonomy" id="1262550"/>
    <lineage>
        <taxon>Bacteria</taxon>
        <taxon>Bacillati</taxon>
        <taxon>Actinomycetota</taxon>
        <taxon>Actinomycetes</taxon>
        <taxon>Micrococcales</taxon>
        <taxon>Brevibacteriaceae</taxon>
        <taxon>Brevibacterium</taxon>
    </lineage>
</organism>
<dbReference type="EC" id="1.5.3.1" evidence="6"/>
<evidence type="ECO:0000313" key="6">
    <source>
        <dbReference type="EMBL" id="SMY12656.1"/>
    </source>
</evidence>
<evidence type="ECO:0000256" key="1">
    <source>
        <dbReference type="ARBA" id="ARBA00001974"/>
    </source>
</evidence>
<dbReference type="OrthoDB" id="9806257at2"/>
<dbReference type="GO" id="GO:0008115">
    <property type="term" value="F:sarcosine oxidase activity"/>
    <property type="evidence" value="ECO:0007669"/>
    <property type="project" value="UniProtKB-EC"/>
</dbReference>
<dbReference type="InterPro" id="IPR045170">
    <property type="entry name" value="MTOX"/>
</dbReference>
<dbReference type="InterPro" id="IPR036188">
    <property type="entry name" value="FAD/NAD-bd_sf"/>
</dbReference>
<dbReference type="GO" id="GO:0050660">
    <property type="term" value="F:flavin adenine dinucleotide binding"/>
    <property type="evidence" value="ECO:0007669"/>
    <property type="project" value="InterPro"/>
</dbReference>
<dbReference type="Proteomes" id="UP000234462">
    <property type="component" value="Unassembled WGS sequence"/>
</dbReference>
<protein>
    <submittedName>
        <fullName evidence="6">Sarcosine oxidase</fullName>
        <ecNumber evidence="6">1.5.3.1</ecNumber>
    </submittedName>
</protein>
<gene>
    <name evidence="6" type="ORF">BJEO58_02256</name>
</gene>
<sequence>MRAPRVAVVGVGSIGSMVLWQLSRSGFDAVGFEQFGTAHDRSAAGGESRMFRTAYMEGANYVPLLKEARKLWAELEDESGLELLTMTGGLMIGPRDHYKIANVIQSTQDFDIEHEILEPADVAERFPQHILDEGEVAVLDHEAGLIRPELAVFAAVDAAERRGAVVHRHARVDDIVEDADRVQVVVGDDVHDFDAVVVTAGPWTPRFFPALADDLVARKIVMTWYLSDDPARFTPGAFPVFGRVGGVIDTFGVPSLEGTMTKIGSVNTFGDISDPDRLGRDIELDELTHINNEVSRCINGLRPDPARISVHMDGYTTDEHPVVGKAQGSERITVMGGYSGHGFKLAPVMGRIGCELATTGETSFAIPHMNPQRFDA</sequence>
<dbReference type="NCBIfam" id="NF008425">
    <property type="entry name" value="PRK11259.1"/>
    <property type="match status" value="1"/>
</dbReference>
<feature type="domain" description="FAD dependent oxidoreductase" evidence="5">
    <location>
        <begin position="5"/>
        <end position="355"/>
    </location>
</feature>
<evidence type="ECO:0000313" key="7">
    <source>
        <dbReference type="Proteomes" id="UP000234462"/>
    </source>
</evidence>
<evidence type="ECO:0000256" key="2">
    <source>
        <dbReference type="ARBA" id="ARBA00022630"/>
    </source>
</evidence>
<dbReference type="EMBL" id="FXZM01000011">
    <property type="protein sequence ID" value="SMY12656.1"/>
    <property type="molecule type" value="Genomic_DNA"/>
</dbReference>
<keyword evidence="4 6" id="KW-0560">Oxidoreductase</keyword>
<keyword evidence="2" id="KW-0285">Flavoprotein</keyword>
<dbReference type="Gene3D" id="3.30.9.10">
    <property type="entry name" value="D-Amino Acid Oxidase, subunit A, domain 2"/>
    <property type="match status" value="1"/>
</dbReference>
<keyword evidence="3" id="KW-0274">FAD</keyword>
<dbReference type="AlphaFoldDB" id="A0A2H1L6X9"/>
<dbReference type="PANTHER" id="PTHR10961:SF7">
    <property type="entry name" value="FAD DEPENDENT OXIDOREDUCTASE DOMAIN-CONTAINING PROTEIN"/>
    <property type="match status" value="1"/>
</dbReference>
<dbReference type="SUPFAM" id="SSF54373">
    <property type="entry name" value="FAD-linked reductases, C-terminal domain"/>
    <property type="match status" value="1"/>
</dbReference>
<keyword evidence="7" id="KW-1185">Reference proteome</keyword>